<keyword evidence="2" id="KW-1185">Reference proteome</keyword>
<accession>A0ABD2VZ10</accession>
<evidence type="ECO:0000313" key="2">
    <source>
        <dbReference type="Proteomes" id="UP001627154"/>
    </source>
</evidence>
<proteinExistence type="predicted"/>
<evidence type="ECO:0000313" key="1">
    <source>
        <dbReference type="EMBL" id="KAL3385994.1"/>
    </source>
</evidence>
<dbReference type="Proteomes" id="UP001627154">
    <property type="component" value="Unassembled WGS sequence"/>
</dbReference>
<dbReference type="AlphaFoldDB" id="A0ABD2VZ10"/>
<dbReference type="EMBL" id="JBJJXI010000149">
    <property type="protein sequence ID" value="KAL3385994.1"/>
    <property type="molecule type" value="Genomic_DNA"/>
</dbReference>
<protein>
    <submittedName>
        <fullName evidence="1">Uncharacterized protein</fullName>
    </submittedName>
</protein>
<sequence>MRKKTMLVKGSVVTGANRPEFSDRCTSARLAVAFHANESELSAAHDVRAVDLAPYRCYVHGRFYEGKKTRAKRLAARIVNALATTHFFTGMGVRWQSLRHWRVHPSKESNKKQRFLRRVSRAKREKATSGHALSVACVSKPRCLRLPDSSTCSSPRMPACTCPCTRPHGRIHLHPPASTCSPSPL</sequence>
<reference evidence="1 2" key="1">
    <citation type="journal article" date="2024" name="bioRxiv">
        <title>A reference genome for Trichogramma kaykai: A tiny desert-dwelling parasitoid wasp with competing sex-ratio distorters.</title>
        <authorList>
            <person name="Culotta J."/>
            <person name="Lindsey A.R."/>
        </authorList>
    </citation>
    <scope>NUCLEOTIDE SEQUENCE [LARGE SCALE GENOMIC DNA]</scope>
    <source>
        <strain evidence="1 2">KSX58</strain>
    </source>
</reference>
<comment type="caution">
    <text evidence="1">The sequence shown here is derived from an EMBL/GenBank/DDBJ whole genome shotgun (WGS) entry which is preliminary data.</text>
</comment>
<organism evidence="1 2">
    <name type="scientific">Trichogramma kaykai</name>
    <dbReference type="NCBI Taxonomy" id="54128"/>
    <lineage>
        <taxon>Eukaryota</taxon>
        <taxon>Metazoa</taxon>
        <taxon>Ecdysozoa</taxon>
        <taxon>Arthropoda</taxon>
        <taxon>Hexapoda</taxon>
        <taxon>Insecta</taxon>
        <taxon>Pterygota</taxon>
        <taxon>Neoptera</taxon>
        <taxon>Endopterygota</taxon>
        <taxon>Hymenoptera</taxon>
        <taxon>Apocrita</taxon>
        <taxon>Proctotrupomorpha</taxon>
        <taxon>Chalcidoidea</taxon>
        <taxon>Trichogrammatidae</taxon>
        <taxon>Trichogramma</taxon>
    </lineage>
</organism>
<gene>
    <name evidence="1" type="ORF">TKK_018509</name>
</gene>
<name>A0ABD2VZ10_9HYME</name>